<evidence type="ECO:0000259" key="3">
    <source>
        <dbReference type="Pfam" id="PF13968"/>
    </source>
</evidence>
<feature type="region of interest" description="Disordered" evidence="1">
    <location>
        <begin position="840"/>
        <end position="864"/>
    </location>
</feature>
<dbReference type="AlphaFoldDB" id="A0A8T0WT52"/>
<keyword evidence="2" id="KW-0472">Membrane</keyword>
<evidence type="ECO:0000313" key="5">
    <source>
        <dbReference type="Proteomes" id="UP000823388"/>
    </source>
</evidence>
<feature type="transmembrane region" description="Helical" evidence="2">
    <location>
        <begin position="14"/>
        <end position="36"/>
    </location>
</feature>
<keyword evidence="5" id="KW-1185">Reference proteome</keyword>
<keyword evidence="2" id="KW-1133">Transmembrane helix</keyword>
<feature type="compositionally biased region" description="Acidic residues" evidence="1">
    <location>
        <begin position="840"/>
        <end position="855"/>
    </location>
</feature>
<evidence type="ECO:0000313" key="4">
    <source>
        <dbReference type="EMBL" id="KAG2650088.1"/>
    </source>
</evidence>
<sequence length="864" mass="96665">MFHVWRAVRWWDEWQLRILVLGSLCLQWFLLLVAPMRKYTIPRCLRGCIWLAYISSDALAIYALATLFNRHARASASTGTSCAVGMANILEVLWAPILLIHLGGQEELTAYTIEDNELWTRHTVTLVSQVAVALYAFYKSWPASSDWKLLASAILLFVIGVASFSEKPWALNRASINRLASVSAKIQGTKKPSKWGVYLDDLVFSDWYKCFTMSSSREAGGDGHWYNCFRGDDPSSSKGTPGDDGEVLSKVDKVYMILSDLSLLAAADDLKLRGMDKKGDEVLRPLGTSARKEMRRWLRGAFGFIYTRANVVVHPAYLTYHVLVAPVLHVAALALFATSDKRRYSRADVKTTYVLMCFTAALDVLAVFIRQLLYKAMSSCPALCETVPGYNLVDAAVRRAHRGVGLLLRCAAHAGCKEEDFDCNAGEKYATYETVSTTVMGDLADARGRDLASYRSFHFLHRRHIIPRPPSQNQAAGGNGAATEEEIQVMMMMEDPGAALEPTNFTTDDDHRRRRPISPTSMAWPPYPDDADMERAHAPAWTNWALSKELQEMCGPRMRRSLRGSFDRSIVVWHIATDLCFRTDPNNPRVQLNSDARSNAASSGSGLPPWCCPPLFLQAGQGRRAGAAAGNAALGSPSYDEVLRNFMSCAASISDYMAHLLNYHPEMLLTGSRQHLVTEAIREMEDILHHDITMYKGDSHGRTGEQPSTEVLNRIIEVYSEWRPASKKLRINRSRNKVDLPGEEAAAATGGAADEEEVSLFHIPQACRVAKELREIEDADVRWHLMYRVWLGMLCYSASMCRGYLHAKSLGEGGEFLSYLWLVLSLRGAETLADKLQMPEGDDYDDELLADDDDTPNQQERRRF</sequence>
<comment type="caution">
    <text evidence="4">The sequence shown here is derived from an EMBL/GenBank/DDBJ whole genome shotgun (WGS) entry which is preliminary data.</text>
</comment>
<feature type="transmembrane region" description="Helical" evidence="2">
    <location>
        <begin position="48"/>
        <end position="68"/>
    </location>
</feature>
<dbReference type="InterPro" id="IPR007658">
    <property type="entry name" value="DUF594"/>
</dbReference>
<dbReference type="EMBL" id="CM029038">
    <property type="protein sequence ID" value="KAG2650088.1"/>
    <property type="molecule type" value="Genomic_DNA"/>
</dbReference>
<feature type="region of interest" description="Disordered" evidence="1">
    <location>
        <begin position="501"/>
        <end position="526"/>
    </location>
</feature>
<evidence type="ECO:0000256" key="2">
    <source>
        <dbReference type="SAM" id="Phobius"/>
    </source>
</evidence>
<feature type="transmembrane region" description="Helical" evidence="2">
    <location>
        <begin position="320"/>
        <end position="339"/>
    </location>
</feature>
<keyword evidence="2" id="KW-0812">Transmembrane</keyword>
<dbReference type="Pfam" id="PF04578">
    <property type="entry name" value="DUF594"/>
    <property type="match status" value="1"/>
</dbReference>
<dbReference type="Proteomes" id="UP000823388">
    <property type="component" value="Chromosome 1N"/>
</dbReference>
<dbReference type="PANTHER" id="PTHR31325">
    <property type="entry name" value="OS01G0798800 PROTEIN-RELATED"/>
    <property type="match status" value="1"/>
</dbReference>
<dbReference type="OrthoDB" id="1689146at2759"/>
<feature type="transmembrane region" description="Helical" evidence="2">
    <location>
        <begin position="351"/>
        <end position="373"/>
    </location>
</feature>
<organism evidence="4 5">
    <name type="scientific">Panicum virgatum</name>
    <name type="common">Blackwell switchgrass</name>
    <dbReference type="NCBI Taxonomy" id="38727"/>
    <lineage>
        <taxon>Eukaryota</taxon>
        <taxon>Viridiplantae</taxon>
        <taxon>Streptophyta</taxon>
        <taxon>Embryophyta</taxon>
        <taxon>Tracheophyta</taxon>
        <taxon>Spermatophyta</taxon>
        <taxon>Magnoliopsida</taxon>
        <taxon>Liliopsida</taxon>
        <taxon>Poales</taxon>
        <taxon>Poaceae</taxon>
        <taxon>PACMAD clade</taxon>
        <taxon>Panicoideae</taxon>
        <taxon>Panicodae</taxon>
        <taxon>Paniceae</taxon>
        <taxon>Panicinae</taxon>
        <taxon>Panicum</taxon>
        <taxon>Panicum sect. Hiantes</taxon>
    </lineage>
</organism>
<feature type="domain" description="DUF4220" evidence="3">
    <location>
        <begin position="50"/>
        <end position="370"/>
    </location>
</feature>
<accession>A0A8T0WT52</accession>
<dbReference type="Pfam" id="PF13968">
    <property type="entry name" value="DUF4220"/>
    <property type="match status" value="1"/>
</dbReference>
<proteinExistence type="predicted"/>
<evidence type="ECO:0000256" key="1">
    <source>
        <dbReference type="SAM" id="MobiDB-lite"/>
    </source>
</evidence>
<reference evidence="4" key="1">
    <citation type="submission" date="2020-05" db="EMBL/GenBank/DDBJ databases">
        <title>WGS assembly of Panicum virgatum.</title>
        <authorList>
            <person name="Lovell J.T."/>
            <person name="Jenkins J."/>
            <person name="Shu S."/>
            <person name="Juenger T.E."/>
            <person name="Schmutz J."/>
        </authorList>
    </citation>
    <scope>NUCLEOTIDE SEQUENCE</scope>
    <source>
        <strain evidence="4">AP13</strain>
    </source>
</reference>
<protein>
    <recommendedName>
        <fullName evidence="3">DUF4220 domain-containing protein</fullName>
    </recommendedName>
</protein>
<gene>
    <name evidence="4" type="ORF">PVAP13_1NG266100</name>
</gene>
<name>A0A8T0WT52_PANVG</name>
<dbReference type="InterPro" id="IPR025315">
    <property type="entry name" value="DUF4220"/>
</dbReference>